<protein>
    <recommendedName>
        <fullName evidence="3">Helix-turn-helix domain-containing protein</fullName>
    </recommendedName>
</protein>
<proteinExistence type="predicted"/>
<reference evidence="1 2" key="1">
    <citation type="journal article" date="2013" name="Mar. Genomics">
        <title>Expression of sulfatases in Rhodopirellula baltica and the diversity of sulfatases in the genus Rhodopirellula.</title>
        <authorList>
            <person name="Wegner C.E."/>
            <person name="Richter-Heitmann T."/>
            <person name="Klindworth A."/>
            <person name="Klockow C."/>
            <person name="Richter M."/>
            <person name="Achstetter T."/>
            <person name="Glockner F.O."/>
            <person name="Harder J."/>
        </authorList>
    </citation>
    <scope>NUCLEOTIDE SEQUENCE [LARGE SCALE GENOMIC DNA]</scope>
    <source>
        <strain evidence="1 2">SH28</strain>
    </source>
</reference>
<evidence type="ECO:0008006" key="3">
    <source>
        <dbReference type="Google" id="ProtNLM"/>
    </source>
</evidence>
<evidence type="ECO:0000313" key="1">
    <source>
        <dbReference type="EMBL" id="EKK02309.1"/>
    </source>
</evidence>
<evidence type="ECO:0000313" key="2">
    <source>
        <dbReference type="Proteomes" id="UP000007993"/>
    </source>
</evidence>
<dbReference type="PATRIC" id="fig|993517.3.peg.2538"/>
<accession>K5DHL0</accession>
<sequence length="257" mass="28240">MKNASTTIAKFDMNTAQNKTGILDRNEAAEMLGMQPIEVQRLVALSHLPDNRNTNGSVFFQSDLEAYLGRGVPGHRRVASTDGWFAKDSSFVSLAEYRSMIRRFGSGLQPVDESKLLQALREAPNADSHSFAVSATSSMKKVFASHDANPAFKQSGPVISVGVSAMAGVFREAGLQIIRKKKHANESPIDYLFSSPKRFKEVKRQSLLAITQMAVEFREERHVPKVGGKLTIIRTVSFEALSPNPSQDIVTAINLAF</sequence>
<dbReference type="AlphaFoldDB" id="K5DHL0"/>
<organism evidence="1 2">
    <name type="scientific">Rhodopirellula baltica SH28</name>
    <dbReference type="NCBI Taxonomy" id="993517"/>
    <lineage>
        <taxon>Bacteria</taxon>
        <taxon>Pseudomonadati</taxon>
        <taxon>Planctomycetota</taxon>
        <taxon>Planctomycetia</taxon>
        <taxon>Pirellulales</taxon>
        <taxon>Pirellulaceae</taxon>
        <taxon>Rhodopirellula</taxon>
    </lineage>
</organism>
<comment type="caution">
    <text evidence="1">The sequence shown here is derived from an EMBL/GenBank/DDBJ whole genome shotgun (WGS) entry which is preliminary data.</text>
</comment>
<gene>
    <name evidence="1" type="ORF">RBSH_02345</name>
</gene>
<dbReference type="EMBL" id="AMCW01000063">
    <property type="protein sequence ID" value="EKK02309.1"/>
    <property type="molecule type" value="Genomic_DNA"/>
</dbReference>
<name>K5DHL0_RHOBT</name>
<dbReference type="Proteomes" id="UP000007993">
    <property type="component" value="Unassembled WGS sequence"/>
</dbReference>